<dbReference type="InterPro" id="IPR019587">
    <property type="entry name" value="Polyketide_cyclase/dehydratase"/>
</dbReference>
<dbReference type="RefSeq" id="WP_258797858.1">
    <property type="nucleotide sequence ID" value="NZ_JANTHX010000004.1"/>
</dbReference>
<sequence length="151" mass="16958">MEQVSEIRFRIAAPPRTVFAHLRDPRSYVGLSPLVVEARDVRRDDDGTVHYVAVERFRFFGVLRYDNAIRVTIRTREDDGSFWVGGDVDSPGNVQLVYGYTIEPDGDGSVVADRIEVTAPIGLRGFSIRRASEVQAARARILAERLEVPAR</sequence>
<dbReference type="Proteomes" id="UP001205337">
    <property type="component" value="Unassembled WGS sequence"/>
</dbReference>
<gene>
    <name evidence="1" type="ORF">NUH29_04735</name>
</gene>
<protein>
    <submittedName>
        <fullName evidence="1">SRPBCC family protein</fullName>
    </submittedName>
</protein>
<dbReference type="CDD" id="cd07812">
    <property type="entry name" value="SRPBCC"/>
    <property type="match status" value="1"/>
</dbReference>
<name>A0ABT1ZDR9_9MICO</name>
<dbReference type="Gene3D" id="3.30.530.20">
    <property type="match status" value="1"/>
</dbReference>
<evidence type="ECO:0000313" key="1">
    <source>
        <dbReference type="EMBL" id="MCS0498854.1"/>
    </source>
</evidence>
<reference evidence="1 2" key="1">
    <citation type="submission" date="2022-08" db="EMBL/GenBank/DDBJ databases">
        <authorList>
            <person name="Li F."/>
        </authorList>
    </citation>
    <scope>NUCLEOTIDE SEQUENCE [LARGE SCALE GENOMIC DNA]</scope>
    <source>
        <strain evidence="1 2">10F1B-8-1</strain>
    </source>
</reference>
<accession>A0ABT1ZDR9</accession>
<keyword evidence="2" id="KW-1185">Reference proteome</keyword>
<proteinExistence type="predicted"/>
<evidence type="ECO:0000313" key="2">
    <source>
        <dbReference type="Proteomes" id="UP001205337"/>
    </source>
</evidence>
<organism evidence="1 2">
    <name type="scientific">Protaetiibacter mangrovi</name>
    <dbReference type="NCBI Taxonomy" id="2970926"/>
    <lineage>
        <taxon>Bacteria</taxon>
        <taxon>Bacillati</taxon>
        <taxon>Actinomycetota</taxon>
        <taxon>Actinomycetes</taxon>
        <taxon>Micrococcales</taxon>
        <taxon>Microbacteriaceae</taxon>
        <taxon>Protaetiibacter</taxon>
    </lineage>
</organism>
<dbReference type="Pfam" id="PF10604">
    <property type="entry name" value="Polyketide_cyc2"/>
    <property type="match status" value="1"/>
</dbReference>
<dbReference type="InterPro" id="IPR023393">
    <property type="entry name" value="START-like_dom_sf"/>
</dbReference>
<comment type="caution">
    <text evidence="1">The sequence shown here is derived from an EMBL/GenBank/DDBJ whole genome shotgun (WGS) entry which is preliminary data.</text>
</comment>
<dbReference type="EMBL" id="JANTHX010000004">
    <property type="protein sequence ID" value="MCS0498854.1"/>
    <property type="molecule type" value="Genomic_DNA"/>
</dbReference>
<dbReference type="SUPFAM" id="SSF55961">
    <property type="entry name" value="Bet v1-like"/>
    <property type="match status" value="1"/>
</dbReference>